<feature type="compositionally biased region" description="Basic and acidic residues" evidence="1">
    <location>
        <begin position="137"/>
        <end position="158"/>
    </location>
</feature>
<evidence type="ECO:0000256" key="1">
    <source>
        <dbReference type="SAM" id="MobiDB-lite"/>
    </source>
</evidence>
<gene>
    <name evidence="2" type="ORF">Tci_337345</name>
</gene>
<sequence length="225" mass="25467">MTLPLGFSTPPHIPNITTSERSPVTTTVFAATTPENTPFAYHAFTSTNPNPTIRPAFVGAYFEVLESLLREQRRQIHNKDLRTELEYFSEDYDKEREMEPRLESRRKATPTLRLRSPRVLRQPERVVGFEDALNREGNRRGRNAEGIRPSKIEAREASVQEGHQPSTSVGRNIPPNGTLLSHHAQPFISSSLHIPTGLTPIHVNSYSQPYANLVHRQAPNLPFQT</sequence>
<comment type="caution">
    <text evidence="2">The sequence shown here is derived from an EMBL/GenBank/DDBJ whole genome shotgun (WGS) entry which is preliminary data.</text>
</comment>
<accession>A0A699H8Z4</accession>
<feature type="compositionally biased region" description="Polar residues" evidence="1">
    <location>
        <begin position="161"/>
        <end position="170"/>
    </location>
</feature>
<evidence type="ECO:0000313" key="2">
    <source>
        <dbReference type="EMBL" id="GEX65370.1"/>
    </source>
</evidence>
<organism evidence="2">
    <name type="scientific">Tanacetum cinerariifolium</name>
    <name type="common">Dalmatian daisy</name>
    <name type="synonym">Chrysanthemum cinerariifolium</name>
    <dbReference type="NCBI Taxonomy" id="118510"/>
    <lineage>
        <taxon>Eukaryota</taxon>
        <taxon>Viridiplantae</taxon>
        <taxon>Streptophyta</taxon>
        <taxon>Embryophyta</taxon>
        <taxon>Tracheophyta</taxon>
        <taxon>Spermatophyta</taxon>
        <taxon>Magnoliopsida</taxon>
        <taxon>eudicotyledons</taxon>
        <taxon>Gunneridae</taxon>
        <taxon>Pentapetalae</taxon>
        <taxon>asterids</taxon>
        <taxon>campanulids</taxon>
        <taxon>Asterales</taxon>
        <taxon>Asteraceae</taxon>
        <taxon>Asteroideae</taxon>
        <taxon>Anthemideae</taxon>
        <taxon>Anthemidinae</taxon>
        <taxon>Tanacetum</taxon>
    </lineage>
</organism>
<feature type="region of interest" description="Disordered" evidence="1">
    <location>
        <begin position="137"/>
        <end position="170"/>
    </location>
</feature>
<reference evidence="2" key="1">
    <citation type="journal article" date="2019" name="Sci. Rep.">
        <title>Draft genome of Tanacetum cinerariifolium, the natural source of mosquito coil.</title>
        <authorList>
            <person name="Yamashiro T."/>
            <person name="Shiraishi A."/>
            <person name="Satake H."/>
            <person name="Nakayama K."/>
        </authorList>
    </citation>
    <scope>NUCLEOTIDE SEQUENCE</scope>
</reference>
<proteinExistence type="predicted"/>
<dbReference type="AlphaFoldDB" id="A0A699H8Z4"/>
<dbReference type="EMBL" id="BKCJ010121477">
    <property type="protein sequence ID" value="GEX65370.1"/>
    <property type="molecule type" value="Genomic_DNA"/>
</dbReference>
<protein>
    <submittedName>
        <fullName evidence="2">Uncharacterized protein</fullName>
    </submittedName>
</protein>
<name>A0A699H8Z4_TANCI</name>